<evidence type="ECO:0000256" key="7">
    <source>
        <dbReference type="SAM" id="MobiDB-lite"/>
    </source>
</evidence>
<proteinExistence type="inferred from homology"/>
<dbReference type="SUPFAM" id="SSF52540">
    <property type="entry name" value="P-loop containing nucleoside triphosphate hydrolases"/>
    <property type="match status" value="1"/>
</dbReference>
<evidence type="ECO:0000256" key="1">
    <source>
        <dbReference type="ARBA" id="ARBA00004651"/>
    </source>
</evidence>
<reference evidence="8 9" key="1">
    <citation type="journal article" date="2020" name="Genes (Basel)">
        <title>Genomic Comparison of Insect Gut Symbionts from Divergent Burkholderia Subclades.</title>
        <authorList>
            <person name="Takeshita K."/>
            <person name="Kikuchi Y."/>
        </authorList>
    </citation>
    <scope>NUCLEOTIDE SEQUENCE [LARGE SCALE GENOMIC DNA]</scope>
    <source>
        <strain evidence="8 9">PGU16</strain>
        <plasmid evidence="8 9">PPGU16_p3</plasmid>
    </source>
</reference>
<dbReference type="InterPro" id="IPR027417">
    <property type="entry name" value="P-loop_NTPase"/>
</dbReference>
<evidence type="ECO:0000256" key="5">
    <source>
        <dbReference type="ARBA" id="ARBA00022989"/>
    </source>
</evidence>
<dbReference type="RefSeq" id="WP_180727774.1">
    <property type="nucleotide sequence ID" value="NZ_AP023178.1"/>
</dbReference>
<evidence type="ECO:0000256" key="6">
    <source>
        <dbReference type="ARBA" id="ARBA00023136"/>
    </source>
</evidence>
<evidence type="ECO:0000256" key="3">
    <source>
        <dbReference type="ARBA" id="ARBA00022475"/>
    </source>
</evidence>
<dbReference type="Proteomes" id="UP000510888">
    <property type="component" value="Plasmid PPGU16_p3"/>
</dbReference>
<dbReference type="KEGG" id="plad:PPGU16_84880"/>
<dbReference type="InterPro" id="IPR003688">
    <property type="entry name" value="TraG/VirD4"/>
</dbReference>
<dbReference type="Pfam" id="PF02534">
    <property type="entry name" value="T4SS-DNA_transf"/>
    <property type="match status" value="1"/>
</dbReference>
<name>A0A7I8C4N3_9BURK</name>
<dbReference type="CDD" id="cd01127">
    <property type="entry name" value="TrwB_TraG_TraD_VirD4"/>
    <property type="match status" value="1"/>
</dbReference>
<dbReference type="GO" id="GO:0005886">
    <property type="term" value="C:plasma membrane"/>
    <property type="evidence" value="ECO:0007669"/>
    <property type="project" value="UniProtKB-SubCell"/>
</dbReference>
<keyword evidence="4" id="KW-0812">Transmembrane</keyword>
<comment type="subcellular location">
    <subcellularLocation>
        <location evidence="1">Cell membrane</location>
        <topology evidence="1">Multi-pass membrane protein</topology>
    </subcellularLocation>
</comment>
<dbReference type="AlphaFoldDB" id="A0A7I8C4N3"/>
<keyword evidence="3" id="KW-1003">Cell membrane</keyword>
<organism evidence="8 9">
    <name type="scientific">Paraburkholderia largidicola</name>
    <dbReference type="NCBI Taxonomy" id="3014751"/>
    <lineage>
        <taxon>Bacteria</taxon>
        <taxon>Pseudomonadati</taxon>
        <taxon>Pseudomonadota</taxon>
        <taxon>Betaproteobacteria</taxon>
        <taxon>Burkholderiales</taxon>
        <taxon>Burkholderiaceae</taxon>
        <taxon>Paraburkholderia</taxon>
    </lineage>
</organism>
<dbReference type="EMBL" id="AP023178">
    <property type="protein sequence ID" value="BCF95421.1"/>
    <property type="molecule type" value="Genomic_DNA"/>
</dbReference>
<dbReference type="PANTHER" id="PTHR37937:SF1">
    <property type="entry name" value="CONJUGATIVE TRANSFER: DNA TRANSPORT"/>
    <property type="match status" value="1"/>
</dbReference>
<evidence type="ECO:0000256" key="4">
    <source>
        <dbReference type="ARBA" id="ARBA00022692"/>
    </source>
</evidence>
<keyword evidence="5" id="KW-1133">Transmembrane helix</keyword>
<keyword evidence="6" id="KW-0472">Membrane</keyword>
<comment type="similarity">
    <text evidence="2">Belongs to the VirD4/TraG family.</text>
</comment>
<dbReference type="Gene3D" id="3.40.50.300">
    <property type="entry name" value="P-loop containing nucleotide triphosphate hydrolases"/>
    <property type="match status" value="1"/>
</dbReference>
<dbReference type="PANTHER" id="PTHR37937">
    <property type="entry name" value="CONJUGATIVE TRANSFER: DNA TRANSPORT"/>
    <property type="match status" value="1"/>
</dbReference>
<evidence type="ECO:0000256" key="2">
    <source>
        <dbReference type="ARBA" id="ARBA00008806"/>
    </source>
</evidence>
<geneLocation type="plasmid" evidence="8 9">
    <name>PPGU16_p3</name>
</geneLocation>
<accession>A0A7I8C4N3</accession>
<evidence type="ECO:0000313" key="9">
    <source>
        <dbReference type="Proteomes" id="UP000510888"/>
    </source>
</evidence>
<feature type="region of interest" description="Disordered" evidence="7">
    <location>
        <begin position="373"/>
        <end position="402"/>
    </location>
</feature>
<keyword evidence="8" id="KW-0614">Plasmid</keyword>
<gene>
    <name evidence="8" type="ORF">PPGU16_84880</name>
</gene>
<keyword evidence="9" id="KW-1185">Reference proteome</keyword>
<protein>
    <submittedName>
        <fullName evidence="8">Protein VirD4</fullName>
    </submittedName>
</protein>
<sequence length="550" mass="61301">MSQAPGLIVGWHKKLGYLVFRGQQFVSLIAPTRSGKGVGFVIPNLLTYPDSMIVLDVKLENYKYTSKFRAEHGQEVYLFAPFSEDGRTHRWNMFDAVRKRPQHLWFGDLLTLAESYYPSDVDPKTKFFNDSSRNLFVGLALLLLETPSLPCTPAEIFRQGSGYGKPIKTHIKEMIDKRNGDNQQRPLSAECLDALNRFLQIPDITLGNVLATFNAPLLIFADPIVDAATSVSDFDLGEVRSKRMTIYFGVQPDRLQGGDAGLLINLFYSQALILNMRELPQNNPALKYQCTLLNDEIPAVGRLAVIAKSNAYIAGYNMRLATIAQSQSQLEDEKLYGKHGAKTLLTNHALQMMYPPREQSEAEEYSKMLGTYTMKARGRSRSRGKGSSTSINESDQKRPLMMPQELREMKKNQMIISLENTKPIQCEKAYFYADTLFTDRLKALSPYLAAVETKLPTQKQLEHAAFVLCELQSDVPTLDLAALYAAAQKPRTAPVALRPVKTGDLAALKVSDIANYEQMKESLFKLLPGFANVQKAMSAVSSANAAAVAS</sequence>
<dbReference type="InterPro" id="IPR051539">
    <property type="entry name" value="T4SS-coupling_protein"/>
</dbReference>
<evidence type="ECO:0000313" key="8">
    <source>
        <dbReference type="EMBL" id="BCF95421.1"/>
    </source>
</evidence>